<dbReference type="AlphaFoldDB" id="A0A2P5YLS4"/>
<protein>
    <submittedName>
        <fullName evidence="1">Uncharacterized protein</fullName>
    </submittedName>
</protein>
<name>A0A2P5YLS4_GOSBA</name>
<dbReference type="Proteomes" id="UP000239757">
    <property type="component" value="Unassembled WGS sequence"/>
</dbReference>
<dbReference type="EMBL" id="KZ663017">
    <property type="protein sequence ID" value="PPS16555.1"/>
    <property type="molecule type" value="Genomic_DNA"/>
</dbReference>
<evidence type="ECO:0000313" key="2">
    <source>
        <dbReference type="Proteomes" id="UP000239757"/>
    </source>
</evidence>
<gene>
    <name evidence="1" type="ORF">GOBAR_AA04004</name>
</gene>
<accession>A0A2P5YLS4</accession>
<proteinExistence type="predicted"/>
<evidence type="ECO:0000313" key="1">
    <source>
        <dbReference type="EMBL" id="PPS16555.1"/>
    </source>
</evidence>
<dbReference type="OrthoDB" id="1001780at2759"/>
<reference evidence="1 2" key="1">
    <citation type="submission" date="2015-01" db="EMBL/GenBank/DDBJ databases">
        <title>Genome of allotetraploid Gossypium barbadense reveals genomic plasticity and fiber elongation in cotton evolution.</title>
        <authorList>
            <person name="Chen X."/>
            <person name="Liu X."/>
            <person name="Zhao B."/>
            <person name="Zheng H."/>
            <person name="Hu Y."/>
            <person name="Lu G."/>
            <person name="Yang C."/>
            <person name="Chen J."/>
            <person name="Shan C."/>
            <person name="Zhang L."/>
            <person name="Zhou Y."/>
            <person name="Wang L."/>
            <person name="Guo W."/>
            <person name="Bai Y."/>
            <person name="Ruan J."/>
            <person name="Shangguan X."/>
            <person name="Mao Y."/>
            <person name="Jiang J."/>
            <person name="Zhu Y."/>
            <person name="Lei J."/>
            <person name="Kang H."/>
            <person name="Chen S."/>
            <person name="He X."/>
            <person name="Wang R."/>
            <person name="Wang Y."/>
            <person name="Chen J."/>
            <person name="Wang L."/>
            <person name="Yu S."/>
            <person name="Wang B."/>
            <person name="Wei J."/>
            <person name="Song S."/>
            <person name="Lu X."/>
            <person name="Gao Z."/>
            <person name="Gu W."/>
            <person name="Deng X."/>
            <person name="Ma D."/>
            <person name="Wang S."/>
            <person name="Liang W."/>
            <person name="Fang L."/>
            <person name="Cai C."/>
            <person name="Zhu X."/>
            <person name="Zhou B."/>
            <person name="Zhang Y."/>
            <person name="Chen Z."/>
            <person name="Xu S."/>
            <person name="Zhu R."/>
            <person name="Wang S."/>
            <person name="Zhang T."/>
            <person name="Zhao G."/>
        </authorList>
    </citation>
    <scope>NUCLEOTIDE SEQUENCE [LARGE SCALE GENOMIC DNA]</scope>
    <source>
        <strain evidence="2">cv. Xinhai21</strain>
        <tissue evidence="1">Leaf</tissue>
    </source>
</reference>
<organism evidence="1 2">
    <name type="scientific">Gossypium barbadense</name>
    <name type="common">Sea Island cotton</name>
    <name type="synonym">Hibiscus barbadensis</name>
    <dbReference type="NCBI Taxonomy" id="3634"/>
    <lineage>
        <taxon>Eukaryota</taxon>
        <taxon>Viridiplantae</taxon>
        <taxon>Streptophyta</taxon>
        <taxon>Embryophyta</taxon>
        <taxon>Tracheophyta</taxon>
        <taxon>Spermatophyta</taxon>
        <taxon>Magnoliopsida</taxon>
        <taxon>eudicotyledons</taxon>
        <taxon>Gunneridae</taxon>
        <taxon>Pentapetalae</taxon>
        <taxon>rosids</taxon>
        <taxon>malvids</taxon>
        <taxon>Malvales</taxon>
        <taxon>Malvaceae</taxon>
        <taxon>Malvoideae</taxon>
        <taxon>Gossypium</taxon>
    </lineage>
</organism>
<sequence length="174" mass="19591">MGENEFLKVELFQLHALQAMLKAKYFSRGGFNDSTKGSSPLFRMVEHACGKSIIIKGAQWRFGIGNDIQVFNDPCLPDDENFYVVSNPLDSVELMKVSKFLHEKGMQCNEQLVEGILAPHDASRILNLPIATSKPCNQLIWHHTRNGIYNVTSGYASAIQTKTQMIRYVLDGRV</sequence>